<dbReference type="Gene3D" id="2.130.10.10">
    <property type="entry name" value="YVTN repeat-like/Quinoprotein amine dehydrogenase"/>
    <property type="match status" value="3"/>
</dbReference>
<feature type="domain" description="HTH araC/xylS-type" evidence="8">
    <location>
        <begin position="1285"/>
        <end position="1382"/>
    </location>
</feature>
<dbReference type="InterPro" id="IPR015943">
    <property type="entry name" value="WD40/YVTN_repeat-like_dom_sf"/>
</dbReference>
<dbReference type="Gene3D" id="3.30.565.10">
    <property type="entry name" value="Histidine kinase-like ATPase, C-terminal domain"/>
    <property type="match status" value="1"/>
</dbReference>
<dbReference type="SUPFAM" id="SSF46689">
    <property type="entry name" value="Homeodomain-like"/>
    <property type="match status" value="1"/>
</dbReference>
<dbReference type="Pfam" id="PF02518">
    <property type="entry name" value="HATPase_c"/>
    <property type="match status" value="1"/>
</dbReference>
<dbReference type="Pfam" id="PF00512">
    <property type="entry name" value="HisKA"/>
    <property type="match status" value="1"/>
</dbReference>
<evidence type="ECO:0000313" key="12">
    <source>
        <dbReference type="Proteomes" id="UP001176883"/>
    </source>
</evidence>
<protein>
    <recommendedName>
        <fullName evidence="2">histidine kinase</fullName>
        <ecNumber evidence="2">2.7.13.3</ecNumber>
    </recommendedName>
</protein>
<comment type="caution">
    <text evidence="11">The sequence shown here is derived from an EMBL/GenBank/DDBJ whole genome shotgun (WGS) entry which is preliminary data.</text>
</comment>
<dbReference type="Proteomes" id="UP001176883">
    <property type="component" value="Unassembled WGS sequence"/>
</dbReference>
<dbReference type="PROSITE" id="PS50110">
    <property type="entry name" value="RESPONSE_REGULATORY"/>
    <property type="match status" value="1"/>
</dbReference>
<dbReference type="EMBL" id="JAUOEK010000082">
    <property type="protein sequence ID" value="MDO5969584.1"/>
    <property type="molecule type" value="Genomic_DNA"/>
</dbReference>
<organism evidence="11 12">
    <name type="scientific">Flavivirga aquimarina</name>
    <dbReference type="NCBI Taxonomy" id="2027862"/>
    <lineage>
        <taxon>Bacteria</taxon>
        <taxon>Pseudomonadati</taxon>
        <taxon>Bacteroidota</taxon>
        <taxon>Flavobacteriia</taxon>
        <taxon>Flavobacteriales</taxon>
        <taxon>Flavobacteriaceae</taxon>
        <taxon>Flavivirga</taxon>
    </lineage>
</organism>
<gene>
    <name evidence="11" type="ORF">Q4Q35_07180</name>
</gene>
<dbReference type="CDD" id="cd00146">
    <property type="entry name" value="PKD"/>
    <property type="match status" value="1"/>
</dbReference>
<feature type="domain" description="Response regulatory" evidence="10">
    <location>
        <begin position="1138"/>
        <end position="1253"/>
    </location>
</feature>
<dbReference type="SMART" id="SM00387">
    <property type="entry name" value="HATPase_c"/>
    <property type="match status" value="1"/>
</dbReference>
<dbReference type="EC" id="2.7.13.3" evidence="2"/>
<feature type="domain" description="Histidine kinase" evidence="9">
    <location>
        <begin position="874"/>
        <end position="1093"/>
    </location>
</feature>
<evidence type="ECO:0000313" key="11">
    <source>
        <dbReference type="EMBL" id="MDO5969584.1"/>
    </source>
</evidence>
<dbReference type="SUPFAM" id="SSF55874">
    <property type="entry name" value="ATPase domain of HSP90 chaperone/DNA topoisomerase II/histidine kinase"/>
    <property type="match status" value="1"/>
</dbReference>
<dbReference type="Pfam" id="PF12833">
    <property type="entry name" value="HTH_18"/>
    <property type="match status" value="1"/>
</dbReference>
<reference evidence="11" key="1">
    <citation type="submission" date="2023-07" db="EMBL/GenBank/DDBJ databases">
        <title>Two novel species in the genus Flavivirga.</title>
        <authorList>
            <person name="Kwon K."/>
        </authorList>
    </citation>
    <scope>NUCLEOTIDE SEQUENCE</scope>
    <source>
        <strain evidence="11">KCTC 52353</strain>
    </source>
</reference>
<keyword evidence="3 6" id="KW-0597">Phosphoprotein</keyword>
<dbReference type="InterPro" id="IPR001789">
    <property type="entry name" value="Sig_transdc_resp-reg_receiver"/>
</dbReference>
<evidence type="ECO:0000256" key="1">
    <source>
        <dbReference type="ARBA" id="ARBA00000085"/>
    </source>
</evidence>
<evidence type="ECO:0000259" key="10">
    <source>
        <dbReference type="PROSITE" id="PS50110"/>
    </source>
</evidence>
<dbReference type="InterPro" id="IPR005467">
    <property type="entry name" value="His_kinase_dom"/>
</dbReference>
<dbReference type="InterPro" id="IPR018060">
    <property type="entry name" value="HTH_AraC"/>
</dbReference>
<dbReference type="InterPro" id="IPR011110">
    <property type="entry name" value="Reg_prop"/>
</dbReference>
<sequence>MKKYLKLSITCLFLEALLILFNVFSLSAQKIERFSNKEGLNQNTILTIEHDKYGFLWFGTPNGLIKYDGYEFKSYTNESDINNSISNNYINYLYNDSSGILWIGTNTGLNTYIPWLEKFRTIPIPSNFRISHIASGPHGRIWVSTKNELYICNPIDIENGVYEVSSNILSDFPDTTYINDFYFLNENTFLLATSNGLSRFSIENESNIKTIKAKTPTVFKSFSNRGITAIKKIKDIFWVGTNAGLFKTTLEGNRMHIISEINKINNTFLTPNIVVNTILEDHNGTVWIGTKENGLAKYVSSTDSFENFNYNPKNKLGLSSPYIYSIFEDDFNVLWIGTAQGGINKLDVLQKQFINYTNNPYDNTSISDNLITSILEDSRGTLWVSSYNESIFRSTEKINNDNIQNLRFEKLGKEFPLSKQDIVRCIYEDRKGYIWIGSEFSLVIYNPLTNTFKKIALKENGKIAPDQTYFTINQTDDDQIIIGGTQIIVLQNPWQYIEKEKEPVIEVSSYFELGSKLAYTILKDSRDNYWFGTFNGLYKGTINNGKINFTDEYKSNNNEKLKLSNSDIFSLYEDGEKNVWVGTFGGGLNKMVFDDVGKLIKIDYFRKKSILPDDAVYGILPEGKDFLWMSTDMGLCKFDTKENTLDVFDVRDGLINNNFRQGAYHKGKSGFYYFGGLNGLTLFNPSTIKTNKLVPKVLITALQLNNKTVEIGKEYKGDVLLKNSISETESISINQNEQIITFNLAVQHSTSPYKNKIAYQLEGFNESWIEKNTGKTNATYTNLSPGSYTLKVKGANGDGVWNNETTNLKLEILPPWYFTWWSILIFSILIISATLGIIIYFVEHEKLKQRLKYEELNKKQLDETNQGKFRFFTNISHEFRTPLTLISGPLERVIEQNNDIKNTKYLEIIQKNTKRLLSLADQLITFRQAEQGYTNLKLTKNTLGNFMYPATEAFENYATEKNINFFYKVNSPNEEIVLDVEKVERIIYNLLSNSFKNTPPNGNISVESDIIKQSNKKIIKIDVIDNGKGIPEENLKDIFERFYQLGDNDEKISGGGIGLAFCKSITDLLGGTISVKSTPFSETRFSILIPSKNDDEILLDNVSQSGESFIKNWVSIPINSKTINAENISKNSFQKKHTILIVENEEDVQNFLTISLSEHYNIIIANNGVEGLEKIKSSKPHLVISDVMMPEMNGFELCNEIKKDVEICHIPVLLLTALGDSENLIKGLEFGADEYISKPFSLKHLELRIDKLIKNNIKLKEYFSKNSLLPKKDIDISTRDIEFLNKVISAIEKNISDSNFGVEELANEVNLSTSHLYRRLKQLTGQVPNVYLRNFRLQRAAELLRENNGLKVAEVMYQIGIESTSYFSTSFKKLHGVPPSEF</sequence>
<dbReference type="SMART" id="SM00342">
    <property type="entry name" value="HTH_ARAC"/>
    <property type="match status" value="1"/>
</dbReference>
<feature type="transmembrane region" description="Helical" evidence="7">
    <location>
        <begin position="818"/>
        <end position="842"/>
    </location>
</feature>
<evidence type="ECO:0000259" key="8">
    <source>
        <dbReference type="PROSITE" id="PS01124"/>
    </source>
</evidence>
<dbReference type="SUPFAM" id="SSF63829">
    <property type="entry name" value="Calcium-dependent phosphotriesterase"/>
    <property type="match status" value="2"/>
</dbReference>
<dbReference type="Gene3D" id="1.10.10.60">
    <property type="entry name" value="Homeodomain-like"/>
    <property type="match status" value="2"/>
</dbReference>
<dbReference type="InterPro" id="IPR011006">
    <property type="entry name" value="CheY-like_superfamily"/>
</dbReference>
<dbReference type="PANTHER" id="PTHR43547">
    <property type="entry name" value="TWO-COMPONENT HISTIDINE KINASE"/>
    <property type="match status" value="1"/>
</dbReference>
<dbReference type="RefSeq" id="WP_303277281.1">
    <property type="nucleotide sequence ID" value="NZ_JAUOEK010000082.1"/>
</dbReference>
<proteinExistence type="predicted"/>
<dbReference type="CDD" id="cd00082">
    <property type="entry name" value="HisKA"/>
    <property type="match status" value="1"/>
</dbReference>
<dbReference type="CDD" id="cd00075">
    <property type="entry name" value="HATPase"/>
    <property type="match status" value="1"/>
</dbReference>
<dbReference type="SUPFAM" id="SSF52172">
    <property type="entry name" value="CheY-like"/>
    <property type="match status" value="1"/>
</dbReference>
<evidence type="ECO:0000256" key="5">
    <source>
        <dbReference type="ARBA" id="ARBA00023163"/>
    </source>
</evidence>
<keyword evidence="7" id="KW-1133">Transmembrane helix</keyword>
<dbReference type="InterPro" id="IPR036890">
    <property type="entry name" value="HATPase_C_sf"/>
</dbReference>
<keyword evidence="5" id="KW-0804">Transcription</keyword>
<dbReference type="InterPro" id="IPR009057">
    <property type="entry name" value="Homeodomain-like_sf"/>
</dbReference>
<dbReference type="Pfam" id="PF07494">
    <property type="entry name" value="Reg_prop"/>
    <property type="match status" value="7"/>
</dbReference>
<keyword evidence="7" id="KW-0472">Membrane</keyword>
<dbReference type="SUPFAM" id="SSF47384">
    <property type="entry name" value="Homodimeric domain of signal transducing histidine kinase"/>
    <property type="match status" value="1"/>
</dbReference>
<dbReference type="PROSITE" id="PS50109">
    <property type="entry name" value="HIS_KIN"/>
    <property type="match status" value="1"/>
</dbReference>
<dbReference type="Gene3D" id="1.10.287.130">
    <property type="match status" value="1"/>
</dbReference>
<keyword evidence="12" id="KW-1185">Reference proteome</keyword>
<evidence type="ECO:0000256" key="6">
    <source>
        <dbReference type="PROSITE-ProRule" id="PRU00169"/>
    </source>
</evidence>
<evidence type="ECO:0000259" key="9">
    <source>
        <dbReference type="PROSITE" id="PS50109"/>
    </source>
</evidence>
<dbReference type="PANTHER" id="PTHR43547:SF2">
    <property type="entry name" value="HYBRID SIGNAL TRANSDUCTION HISTIDINE KINASE C"/>
    <property type="match status" value="1"/>
</dbReference>
<evidence type="ECO:0000256" key="2">
    <source>
        <dbReference type="ARBA" id="ARBA00012438"/>
    </source>
</evidence>
<dbReference type="SMART" id="SM00448">
    <property type="entry name" value="REC"/>
    <property type="match status" value="1"/>
</dbReference>
<dbReference type="Pfam" id="PF00072">
    <property type="entry name" value="Response_reg"/>
    <property type="match status" value="1"/>
</dbReference>
<feature type="modified residue" description="4-aspartylphosphate" evidence="6">
    <location>
        <position position="1186"/>
    </location>
</feature>
<accession>A0ABT8W8X7</accession>
<dbReference type="InterPro" id="IPR036097">
    <property type="entry name" value="HisK_dim/P_sf"/>
</dbReference>
<dbReference type="InterPro" id="IPR011123">
    <property type="entry name" value="Y_Y_Y"/>
</dbReference>
<dbReference type="InterPro" id="IPR004358">
    <property type="entry name" value="Sig_transdc_His_kin-like_C"/>
</dbReference>
<dbReference type="Gene3D" id="3.40.50.2300">
    <property type="match status" value="1"/>
</dbReference>
<dbReference type="Gene3D" id="2.60.40.10">
    <property type="entry name" value="Immunoglobulins"/>
    <property type="match status" value="1"/>
</dbReference>
<dbReference type="Pfam" id="PF07495">
    <property type="entry name" value="Y_Y_Y"/>
    <property type="match status" value="1"/>
</dbReference>
<evidence type="ECO:0000256" key="7">
    <source>
        <dbReference type="SAM" id="Phobius"/>
    </source>
</evidence>
<keyword evidence="4" id="KW-0805">Transcription regulation</keyword>
<dbReference type="SMART" id="SM00388">
    <property type="entry name" value="HisKA"/>
    <property type="match status" value="1"/>
</dbReference>
<dbReference type="InterPro" id="IPR003661">
    <property type="entry name" value="HisK_dim/P_dom"/>
</dbReference>
<dbReference type="PROSITE" id="PS01124">
    <property type="entry name" value="HTH_ARAC_FAMILY_2"/>
    <property type="match status" value="1"/>
</dbReference>
<keyword evidence="7" id="KW-0812">Transmembrane</keyword>
<dbReference type="PRINTS" id="PR00344">
    <property type="entry name" value="BCTRLSENSOR"/>
</dbReference>
<dbReference type="InterPro" id="IPR013783">
    <property type="entry name" value="Ig-like_fold"/>
</dbReference>
<evidence type="ECO:0000256" key="3">
    <source>
        <dbReference type="ARBA" id="ARBA00022553"/>
    </source>
</evidence>
<name>A0ABT8W8X7_9FLAO</name>
<comment type="catalytic activity">
    <reaction evidence="1">
        <text>ATP + protein L-histidine = ADP + protein N-phospho-L-histidine.</text>
        <dbReference type="EC" id="2.7.13.3"/>
    </reaction>
</comment>
<dbReference type="InterPro" id="IPR003594">
    <property type="entry name" value="HATPase_dom"/>
</dbReference>
<evidence type="ECO:0000256" key="4">
    <source>
        <dbReference type="ARBA" id="ARBA00023015"/>
    </source>
</evidence>